<organism evidence="1 2">
    <name type="scientific">Pseudonocardia sulfidoxydans NBRC 16205</name>
    <dbReference type="NCBI Taxonomy" id="1223511"/>
    <lineage>
        <taxon>Bacteria</taxon>
        <taxon>Bacillati</taxon>
        <taxon>Actinomycetota</taxon>
        <taxon>Actinomycetes</taxon>
        <taxon>Pseudonocardiales</taxon>
        <taxon>Pseudonocardiaceae</taxon>
        <taxon>Pseudonocardia</taxon>
    </lineage>
</organism>
<keyword evidence="2" id="KW-1185">Reference proteome</keyword>
<dbReference type="Proteomes" id="UP000321685">
    <property type="component" value="Unassembled WGS sequence"/>
</dbReference>
<evidence type="ECO:0000313" key="2">
    <source>
        <dbReference type="Proteomes" id="UP000321685"/>
    </source>
</evidence>
<evidence type="ECO:0000313" key="1">
    <source>
        <dbReference type="EMBL" id="GEL27139.1"/>
    </source>
</evidence>
<accession>A0A511DQR7</accession>
<dbReference type="EMBL" id="BJVJ01000158">
    <property type="protein sequence ID" value="GEL27139.1"/>
    <property type="molecule type" value="Genomic_DNA"/>
</dbReference>
<dbReference type="OrthoDB" id="3418622at2"/>
<proteinExistence type="predicted"/>
<dbReference type="AlphaFoldDB" id="A0A511DQR7"/>
<sequence>MTAASDDDSWLEDWLSPPRFAVYVNAADGDRGRARQLYEWNAAVSAAFHHDLGHLEVALRNAYDRALSQGGSDRRHWVFDPFRHFPPQMRRAANGRRYDANETSRVMIQRAVDEASKDSAGVQPAPGKVIAELNFGFWRFLSVRRLHESLWVPRLHTAFRPGTSRREVDDPVVRLHKLRNRVAHHEPLFALDLAARCTDVLTVASLLSEPLHAFIEEHSSCWKFLAERP</sequence>
<comment type="caution">
    <text evidence="1">The sequence shown here is derived from an EMBL/GenBank/DDBJ whole genome shotgun (WGS) entry which is preliminary data.</text>
</comment>
<name>A0A511DQR7_9PSEU</name>
<evidence type="ECO:0008006" key="3">
    <source>
        <dbReference type="Google" id="ProtNLM"/>
    </source>
</evidence>
<reference evidence="1 2" key="1">
    <citation type="submission" date="2019-07" db="EMBL/GenBank/DDBJ databases">
        <title>Whole genome shotgun sequence of Pseudonocardia sulfidoxydans NBRC 16205.</title>
        <authorList>
            <person name="Hosoyama A."/>
            <person name="Uohara A."/>
            <person name="Ohji S."/>
            <person name="Ichikawa N."/>
        </authorList>
    </citation>
    <scope>NUCLEOTIDE SEQUENCE [LARGE SCALE GENOMIC DNA]</scope>
    <source>
        <strain evidence="1 2">NBRC 16205</strain>
    </source>
</reference>
<dbReference type="RefSeq" id="WP_147116161.1">
    <property type="nucleotide sequence ID" value="NZ_BJVJ01000158.1"/>
</dbReference>
<protein>
    <recommendedName>
        <fullName evidence="3">Abi-like protein</fullName>
    </recommendedName>
</protein>
<gene>
    <name evidence="1" type="ORF">PSU4_60930</name>
</gene>